<gene>
    <name evidence="2" type="ORF">VN24_25970</name>
</gene>
<dbReference type="AlphaFoldDB" id="A0A0D5NPY6"/>
<proteinExistence type="predicted"/>
<dbReference type="OrthoDB" id="2475185at2"/>
<evidence type="ECO:0000313" key="3">
    <source>
        <dbReference type="Proteomes" id="UP000032633"/>
    </source>
</evidence>
<accession>A0A0D5NPY6</accession>
<protein>
    <recommendedName>
        <fullName evidence="4">PepSY domain-containing protein</fullName>
    </recommendedName>
</protein>
<dbReference type="Proteomes" id="UP000032633">
    <property type="component" value="Chromosome"/>
</dbReference>
<dbReference type="HOGENOM" id="CLU_2047342_0_0_9"/>
<evidence type="ECO:0008006" key="4">
    <source>
        <dbReference type="Google" id="ProtNLM"/>
    </source>
</evidence>
<evidence type="ECO:0000256" key="1">
    <source>
        <dbReference type="SAM" id="SignalP"/>
    </source>
</evidence>
<dbReference type="KEGG" id="pbj:VN24_25970"/>
<sequence>MNNILRKRLKHIYIAAHLLLAAAGLIAVHPAAAGLNSHSSKPSLPSQVRQWMDELARQPGLSGWGSADFSIEALGPGTHGWFVHIAAGGGKPAGYIIVNAAEDGSYRLGEYGEGSWPAEQ</sequence>
<keyword evidence="3" id="KW-1185">Reference proteome</keyword>
<dbReference type="PATRIC" id="fig|1126833.4.peg.5715"/>
<evidence type="ECO:0000313" key="2">
    <source>
        <dbReference type="EMBL" id="AJY77374.1"/>
    </source>
</evidence>
<feature type="signal peptide" evidence="1">
    <location>
        <begin position="1"/>
        <end position="33"/>
    </location>
</feature>
<dbReference type="STRING" id="1126833.VN24_25970"/>
<name>A0A0D5NPY6_9BACL</name>
<dbReference type="RefSeq" id="WP_045672799.1">
    <property type="nucleotide sequence ID" value="NZ_CP011058.1"/>
</dbReference>
<reference evidence="3" key="2">
    <citation type="submission" date="2015-03" db="EMBL/GenBank/DDBJ databases">
        <title>Genome sequence of Paenibacillus beijingensis strain DSM 24997T.</title>
        <authorList>
            <person name="Kwak Y."/>
            <person name="Shin J.-H."/>
        </authorList>
    </citation>
    <scope>NUCLEOTIDE SEQUENCE [LARGE SCALE GENOMIC DNA]</scope>
    <source>
        <strain evidence="3">DSM 24997</strain>
    </source>
</reference>
<dbReference type="EMBL" id="CP011058">
    <property type="protein sequence ID" value="AJY77374.1"/>
    <property type="molecule type" value="Genomic_DNA"/>
</dbReference>
<organism evidence="2 3">
    <name type="scientific">Paenibacillus beijingensis</name>
    <dbReference type="NCBI Taxonomy" id="1126833"/>
    <lineage>
        <taxon>Bacteria</taxon>
        <taxon>Bacillati</taxon>
        <taxon>Bacillota</taxon>
        <taxon>Bacilli</taxon>
        <taxon>Bacillales</taxon>
        <taxon>Paenibacillaceae</taxon>
        <taxon>Paenibacillus</taxon>
    </lineage>
</organism>
<reference evidence="2 3" key="1">
    <citation type="journal article" date="2015" name="J. Biotechnol.">
        <title>Complete genome sequence of Paenibacillus beijingensis 7188(T) (=DSM 24997(T)), a novel rhizobacterium from jujube garden soil.</title>
        <authorList>
            <person name="Kwak Y."/>
            <person name="Shin J.H."/>
        </authorList>
    </citation>
    <scope>NUCLEOTIDE SEQUENCE [LARGE SCALE GENOMIC DNA]</scope>
    <source>
        <strain evidence="2 3">DSM 24997</strain>
    </source>
</reference>
<keyword evidence="1" id="KW-0732">Signal</keyword>
<feature type="chain" id="PRO_5002296496" description="PepSY domain-containing protein" evidence="1">
    <location>
        <begin position="34"/>
        <end position="120"/>
    </location>
</feature>